<evidence type="ECO:0000313" key="1">
    <source>
        <dbReference type="EMBL" id="QIM11639.1"/>
    </source>
</evidence>
<name>A0A6G8F5M9_ENTGA</name>
<organism evidence="1">
    <name type="scientific">Enterococcus gallinarum</name>
    <dbReference type="NCBI Taxonomy" id="1353"/>
    <lineage>
        <taxon>Bacteria</taxon>
        <taxon>Bacillati</taxon>
        <taxon>Bacillota</taxon>
        <taxon>Bacilli</taxon>
        <taxon>Lactobacillales</taxon>
        <taxon>Enterococcaceae</taxon>
        <taxon>Enterococcus</taxon>
    </lineage>
</organism>
<protein>
    <submittedName>
        <fullName evidence="1">Uncharacterized protein</fullName>
    </submittedName>
</protein>
<proteinExistence type="predicted"/>
<reference evidence="1" key="1">
    <citation type="submission" date="2018-11" db="EMBL/GenBank/DDBJ databases">
        <authorList>
            <person name="Laute Caly D.L."/>
            <person name="Raftis E.J."/>
            <person name="Cowie P."/>
            <person name="Hennessy E."/>
            <person name="Holt A."/>
            <person name="Panzica D.A."/>
            <person name="Sparre C."/>
            <person name="Minter B."/>
            <person name="Stroobach E."/>
            <person name="Mulder I.E."/>
        </authorList>
    </citation>
    <scope>NUCLEOTIDE SEQUENCE</scope>
    <source>
        <strain evidence="1">DSM 100110</strain>
    </source>
</reference>
<sequence length="39" mass="4458">MSAPQLLKNIVQIRKSEQLVGKPATMVQQMNSVIEDFRE</sequence>
<accession>A0A6G8F5M9</accession>
<dbReference type="EMBL" id="MK176551">
    <property type="protein sequence ID" value="QIM11639.1"/>
    <property type="molecule type" value="Genomic_DNA"/>
</dbReference>
<dbReference type="AlphaFoldDB" id="A0A6G8F5M9"/>
<reference evidence="1" key="2">
    <citation type="journal article" date="2019" name="Sci. Rep.">
        <title>The flagellin of candidate live biotherapeutic Enterococcus gallinarum MRx0518 is a potent immunostimulant.</title>
        <authorList>
            <person name="Laute-Caly D.L."/>
            <person name="Raftis E.J."/>
            <person name="Cowie P."/>
            <person name="Hennessy E."/>
            <person name="Holt A."/>
            <person name="Panzica D.A."/>
            <person name="Sparre C."/>
            <person name="Minter B."/>
            <person name="Stroobach E."/>
            <person name="Mulder I.E."/>
        </authorList>
    </citation>
    <scope>NUCLEOTIDE SEQUENCE</scope>
    <source>
        <strain evidence="1">DSM 100110</strain>
    </source>
</reference>